<reference evidence="2" key="1">
    <citation type="submission" date="2021-02" db="EMBL/GenBank/DDBJ databases">
        <authorList>
            <person name="Dougan E. K."/>
            <person name="Rhodes N."/>
            <person name="Thang M."/>
            <person name="Chan C."/>
        </authorList>
    </citation>
    <scope>NUCLEOTIDE SEQUENCE</scope>
</reference>
<proteinExistence type="predicted"/>
<accession>A0A812TVF9</accession>
<dbReference type="Proteomes" id="UP000649617">
    <property type="component" value="Unassembled WGS sequence"/>
</dbReference>
<feature type="region of interest" description="Disordered" evidence="1">
    <location>
        <begin position="259"/>
        <end position="334"/>
    </location>
</feature>
<evidence type="ECO:0000313" key="2">
    <source>
        <dbReference type="EMBL" id="CAE7540271.1"/>
    </source>
</evidence>
<feature type="region of interest" description="Disordered" evidence="1">
    <location>
        <begin position="14"/>
        <end position="42"/>
    </location>
</feature>
<dbReference type="OrthoDB" id="434550at2759"/>
<name>A0A812TVF9_SYMPI</name>
<organism evidence="2 3">
    <name type="scientific">Symbiodinium pilosum</name>
    <name type="common">Dinoflagellate</name>
    <dbReference type="NCBI Taxonomy" id="2952"/>
    <lineage>
        <taxon>Eukaryota</taxon>
        <taxon>Sar</taxon>
        <taxon>Alveolata</taxon>
        <taxon>Dinophyceae</taxon>
        <taxon>Suessiales</taxon>
        <taxon>Symbiodiniaceae</taxon>
        <taxon>Symbiodinium</taxon>
    </lineage>
</organism>
<dbReference type="AlphaFoldDB" id="A0A812TVF9"/>
<keyword evidence="3" id="KW-1185">Reference proteome</keyword>
<gene>
    <name evidence="2" type="ORF">SPIL2461_LOCUS14292</name>
</gene>
<evidence type="ECO:0000256" key="1">
    <source>
        <dbReference type="SAM" id="MobiDB-lite"/>
    </source>
</evidence>
<feature type="compositionally biased region" description="Basic and acidic residues" evidence="1">
    <location>
        <begin position="14"/>
        <end position="30"/>
    </location>
</feature>
<evidence type="ECO:0000313" key="3">
    <source>
        <dbReference type="Proteomes" id="UP000649617"/>
    </source>
</evidence>
<protein>
    <submittedName>
        <fullName evidence="2">Uncharacterized protein</fullName>
    </submittedName>
</protein>
<sequence>MRLELRDEMRSWLRGDADSRHWQPSDERPRQSPQAAQSPARIDLERRCQDLQFQLDRALEDAAAARQRALDLEPPAKWDSRNLISSPWAASRAPDLADRLDVQASKELEKKTVTLEAEMSAAFAQAHAAKAAEESALAALSDSERRCQDGLRRMDAMLADTKELTRELAKHKHLAKGMDDLVRRHERRMIRNGQDPATPSFSEVRSRSSRRQSPPPRQVQDAGDFASTSRTDLRVETHRTAGSSHPPSLSESRFGLRNLHGAVLPPPHSPPATGRSQGKLRSGYSPSPMAQEPVCERRRPGLPVSASVPWAGSASRWREAQADRRTEERFASSR</sequence>
<comment type="caution">
    <text evidence="2">The sequence shown here is derived from an EMBL/GenBank/DDBJ whole genome shotgun (WGS) entry which is preliminary data.</text>
</comment>
<feature type="region of interest" description="Disordered" evidence="1">
    <location>
        <begin position="189"/>
        <end position="230"/>
    </location>
</feature>
<feature type="compositionally biased region" description="Basic and acidic residues" evidence="1">
    <location>
        <begin position="316"/>
        <end position="334"/>
    </location>
</feature>
<dbReference type="EMBL" id="CAJNIZ010032857">
    <property type="protein sequence ID" value="CAE7540271.1"/>
    <property type="molecule type" value="Genomic_DNA"/>
</dbReference>